<keyword evidence="3" id="KW-1185">Reference proteome</keyword>
<dbReference type="Proteomes" id="UP000263268">
    <property type="component" value="Unassembled WGS sequence"/>
</dbReference>
<keyword evidence="2" id="KW-0378">Hydrolase</keyword>
<dbReference type="PIRSF" id="PIRSF020079">
    <property type="entry name" value="UCP020079"/>
    <property type="match status" value="1"/>
</dbReference>
<dbReference type="PATRIC" id="fig|1137281.3.peg.1067"/>
<dbReference type="GO" id="GO:0016787">
    <property type="term" value="F:hydrolase activity"/>
    <property type="evidence" value="ECO:0007669"/>
    <property type="project" value="UniProtKB-KW"/>
</dbReference>
<dbReference type="AlphaFoldDB" id="M7N1L8"/>
<reference evidence="2 4" key="2">
    <citation type="journal article" date="2018" name="Nat. Biotechnol.">
        <title>A standardized bacterial taxonomy based on genome phylogeny substantially revises the tree of life.</title>
        <authorList>
            <person name="Parks D.H."/>
            <person name="Chuvochina M."/>
            <person name="Waite D.W."/>
            <person name="Rinke C."/>
            <person name="Skarshewski A."/>
            <person name="Chaumeil P.A."/>
            <person name="Hugenholtz P."/>
        </authorList>
    </citation>
    <scope>NUCLEOTIDE SEQUENCE [LARGE SCALE GENOMIC DNA]</scope>
    <source>
        <strain evidence="2">UBA10227</strain>
    </source>
</reference>
<dbReference type="eggNOG" id="COG0561">
    <property type="taxonomic scope" value="Bacteria"/>
</dbReference>
<comment type="caution">
    <text evidence="1">The sequence shown here is derived from an EMBL/GenBank/DDBJ whole genome shotgun (WGS) entry which is preliminary data.</text>
</comment>
<dbReference type="InterPro" id="IPR036412">
    <property type="entry name" value="HAD-like_sf"/>
</dbReference>
<evidence type="ECO:0000313" key="1">
    <source>
        <dbReference type="EMBL" id="EMQ95644.1"/>
    </source>
</evidence>
<dbReference type="OrthoDB" id="5431039at2"/>
<dbReference type="NCBIfam" id="NF046079">
    <property type="entry name" value="HAD_phos_BT0820"/>
    <property type="match status" value="1"/>
</dbReference>
<dbReference type="Proteomes" id="UP000012024">
    <property type="component" value="Unassembled WGS sequence"/>
</dbReference>
<dbReference type="RefSeq" id="WP_007648430.1">
    <property type="nucleotide sequence ID" value="NZ_ANLA01000005.1"/>
</dbReference>
<reference evidence="1 3" key="1">
    <citation type="submission" date="2012-12" db="EMBL/GenBank/DDBJ databases">
        <title>Genome assembly of Formosa sp. AK20.</title>
        <authorList>
            <person name="Kumar R."/>
            <person name="Khatri I."/>
            <person name="Vaidya B."/>
            <person name="Subramanian S."/>
            <person name="Pinnaka A."/>
        </authorList>
    </citation>
    <scope>NUCLEOTIDE SEQUENCE [LARGE SCALE GENOMIC DNA]</scope>
    <source>
        <strain evidence="1 3">AK20</strain>
    </source>
</reference>
<evidence type="ECO:0000313" key="4">
    <source>
        <dbReference type="Proteomes" id="UP000263268"/>
    </source>
</evidence>
<accession>M7N1L8</accession>
<gene>
    <name evidence="1" type="ORF">D778_02478</name>
    <name evidence="2" type="ORF">DHV22_17465</name>
</gene>
<evidence type="ECO:0000313" key="3">
    <source>
        <dbReference type="Proteomes" id="UP000012024"/>
    </source>
</evidence>
<name>M7N1L8_9FLAO</name>
<dbReference type="InterPro" id="IPR016769">
    <property type="entry name" value="Phage_SP01_Orf1"/>
</dbReference>
<dbReference type="SUPFAM" id="SSF56784">
    <property type="entry name" value="HAD-like"/>
    <property type="match status" value="1"/>
</dbReference>
<dbReference type="Gene3D" id="3.40.50.1000">
    <property type="entry name" value="HAD superfamily/HAD-like"/>
    <property type="match status" value="1"/>
</dbReference>
<evidence type="ECO:0000313" key="2">
    <source>
        <dbReference type="EMBL" id="HCY83256.1"/>
    </source>
</evidence>
<dbReference type="InterPro" id="IPR023214">
    <property type="entry name" value="HAD_sf"/>
</dbReference>
<dbReference type="STRING" id="1137281.D778_02478"/>
<proteinExistence type="predicted"/>
<protein>
    <submittedName>
        <fullName evidence="2">Hydrolase</fullName>
    </submittedName>
</protein>
<dbReference type="EMBL" id="DPRK01000279">
    <property type="protein sequence ID" value="HCY83256.1"/>
    <property type="molecule type" value="Genomic_DNA"/>
</dbReference>
<sequence length="137" mass="16246">MNFNDKLIIAVDFDGTIVEDNYPKIGRPKLFAFETLKRLQKDGHRLILWTYRSDIRLEEAVNFCKENGLTFYAVNKSFPEEQFDYTKSRKIHADLFIDDRNIGGFIGWGEVYQRLSNPNYSPLKKEKKKGFFSFFKR</sequence>
<dbReference type="GeneID" id="98640977"/>
<dbReference type="EMBL" id="ANLA01000005">
    <property type="protein sequence ID" value="EMQ95644.1"/>
    <property type="molecule type" value="Genomic_DNA"/>
</dbReference>
<organism evidence="1 3">
    <name type="scientific">Xanthomarina gelatinilytica</name>
    <dbReference type="NCBI Taxonomy" id="1137281"/>
    <lineage>
        <taxon>Bacteria</taxon>
        <taxon>Pseudomonadati</taxon>
        <taxon>Bacteroidota</taxon>
        <taxon>Flavobacteriia</taxon>
        <taxon>Flavobacteriales</taxon>
        <taxon>Flavobacteriaceae</taxon>
        <taxon>Xanthomarina</taxon>
    </lineage>
</organism>